<feature type="coiled-coil region" evidence="11">
    <location>
        <begin position="255"/>
        <end position="286"/>
    </location>
</feature>
<dbReference type="OrthoDB" id="1725841at2759"/>
<proteinExistence type="inferred from homology"/>
<keyword evidence="15" id="KW-1185">Reference proteome</keyword>
<dbReference type="Pfam" id="PF00521">
    <property type="entry name" value="DNA_topoisoIV"/>
    <property type="match status" value="1"/>
</dbReference>
<keyword evidence="9" id="KW-0413">Isomerase</keyword>
<keyword evidence="5" id="KW-0547">Nucleotide-binding</keyword>
<protein>
    <recommendedName>
        <fullName evidence="4">DNA topoisomerase (ATP-hydrolyzing)</fullName>
        <ecNumber evidence="4">5.6.2.2</ecNumber>
    </recommendedName>
</protein>
<dbReference type="InterPro" id="IPR013760">
    <property type="entry name" value="Topo_IIA-like_dom_sf"/>
</dbReference>
<evidence type="ECO:0000256" key="3">
    <source>
        <dbReference type="ARBA" id="ARBA00011080"/>
    </source>
</evidence>
<evidence type="ECO:0000256" key="10">
    <source>
        <dbReference type="PROSITE-ProRule" id="PRU01384"/>
    </source>
</evidence>
<dbReference type="AlphaFoldDB" id="A0A565B697"/>
<feature type="compositionally biased region" description="Basic and acidic residues" evidence="12">
    <location>
        <begin position="334"/>
        <end position="353"/>
    </location>
</feature>
<keyword evidence="6" id="KW-0067">ATP-binding</keyword>
<sequence length="353" mass="40657">MEKSEEIRVDTILRLALDFVGIKNINLLEPIDQFGKLNLGANNSASACYAKLSPATRVFFPRDDCDLMPIMPTTLVNGCEFEGIGTGWSSFIPKYNSKDVIANIMRRNAGESMVPMDPWYHDFEGTIEKTESDDDGSTYRVTGVCDEHKENTLVITILPIRRWADEYKEFLRTMKTDNGPFIQDITEYNGDSYVNFKLKLSEENMMKAQQEGFLKVFKPTTMITTTNMHVFDRNGVIKKYATPEQILEDFSILRLEHYEKKKKEMLENLELKRQKLEEKRRFIRLVRSGEIVLKDRTKADLVEELSQRGFTPFPGEAPVDLSMDASEESELEVEVEKLGLDDAEEERKTQQKS</sequence>
<evidence type="ECO:0000256" key="4">
    <source>
        <dbReference type="ARBA" id="ARBA00012895"/>
    </source>
</evidence>
<feature type="domain" description="Topo IIA-type catalytic" evidence="13">
    <location>
        <begin position="1"/>
        <end position="353"/>
    </location>
</feature>
<dbReference type="PANTHER" id="PTHR10169">
    <property type="entry name" value="DNA TOPOISOMERASE/GYRASE"/>
    <property type="match status" value="1"/>
</dbReference>
<dbReference type="EC" id="5.6.2.2" evidence="4"/>
<dbReference type="InterPro" id="IPR050634">
    <property type="entry name" value="DNA_Topoisomerase_II"/>
</dbReference>
<evidence type="ECO:0000256" key="12">
    <source>
        <dbReference type="SAM" id="MobiDB-lite"/>
    </source>
</evidence>
<dbReference type="GO" id="GO:0003918">
    <property type="term" value="F:DNA topoisomerase type II (double strand cut, ATP-hydrolyzing) activity"/>
    <property type="evidence" value="ECO:0007669"/>
    <property type="project" value="UniProtKB-EC"/>
</dbReference>
<evidence type="ECO:0000256" key="8">
    <source>
        <dbReference type="ARBA" id="ARBA00023125"/>
    </source>
</evidence>
<evidence type="ECO:0000256" key="11">
    <source>
        <dbReference type="SAM" id="Coils"/>
    </source>
</evidence>
<dbReference type="PROSITE" id="PS52040">
    <property type="entry name" value="TOPO_IIA"/>
    <property type="match status" value="1"/>
</dbReference>
<evidence type="ECO:0000256" key="2">
    <source>
        <dbReference type="ARBA" id="ARBA00001946"/>
    </source>
</evidence>
<comment type="caution">
    <text evidence="10">Lacks conserved residue(s) required for the propagation of feature annotation.</text>
</comment>
<keyword evidence="11" id="KW-0175">Coiled coil</keyword>
<comment type="caution">
    <text evidence="14">The sequence shown here is derived from an EMBL/GenBank/DDBJ whole genome shotgun (WGS) entry which is preliminary data.</text>
</comment>
<dbReference type="SMART" id="SM00434">
    <property type="entry name" value="TOP4c"/>
    <property type="match status" value="1"/>
</dbReference>
<evidence type="ECO:0000313" key="15">
    <source>
        <dbReference type="Proteomes" id="UP000489600"/>
    </source>
</evidence>
<dbReference type="GO" id="GO:0005634">
    <property type="term" value="C:nucleus"/>
    <property type="evidence" value="ECO:0007669"/>
    <property type="project" value="TreeGrafter"/>
</dbReference>
<dbReference type="EMBL" id="CABITT030000003">
    <property type="protein sequence ID" value="VVA96873.1"/>
    <property type="molecule type" value="Genomic_DNA"/>
</dbReference>
<evidence type="ECO:0000256" key="9">
    <source>
        <dbReference type="ARBA" id="ARBA00023235"/>
    </source>
</evidence>
<evidence type="ECO:0000256" key="1">
    <source>
        <dbReference type="ARBA" id="ARBA00000185"/>
    </source>
</evidence>
<name>A0A565B697_9BRAS</name>
<dbReference type="Proteomes" id="UP000489600">
    <property type="component" value="Unassembled WGS sequence"/>
</dbReference>
<dbReference type="PRINTS" id="PR01158">
    <property type="entry name" value="TOPISMRASEII"/>
</dbReference>
<accession>A0A565B697</accession>
<dbReference type="GO" id="GO:0005524">
    <property type="term" value="F:ATP binding"/>
    <property type="evidence" value="ECO:0007669"/>
    <property type="project" value="UniProtKB-KW"/>
</dbReference>
<organism evidence="14 15">
    <name type="scientific">Arabis nemorensis</name>
    <dbReference type="NCBI Taxonomy" id="586526"/>
    <lineage>
        <taxon>Eukaryota</taxon>
        <taxon>Viridiplantae</taxon>
        <taxon>Streptophyta</taxon>
        <taxon>Embryophyta</taxon>
        <taxon>Tracheophyta</taxon>
        <taxon>Spermatophyta</taxon>
        <taxon>Magnoliopsida</taxon>
        <taxon>eudicotyledons</taxon>
        <taxon>Gunneridae</taxon>
        <taxon>Pentapetalae</taxon>
        <taxon>rosids</taxon>
        <taxon>malvids</taxon>
        <taxon>Brassicales</taxon>
        <taxon>Brassicaceae</taxon>
        <taxon>Arabideae</taxon>
        <taxon>Arabis</taxon>
    </lineage>
</organism>
<reference evidence="14" key="1">
    <citation type="submission" date="2019-07" db="EMBL/GenBank/DDBJ databases">
        <authorList>
            <person name="Dittberner H."/>
        </authorList>
    </citation>
    <scope>NUCLEOTIDE SEQUENCE [LARGE SCALE GENOMIC DNA]</scope>
</reference>
<evidence type="ECO:0000259" key="13">
    <source>
        <dbReference type="PROSITE" id="PS52040"/>
    </source>
</evidence>
<dbReference type="PANTHER" id="PTHR10169:SF38">
    <property type="entry name" value="DNA TOPOISOMERASE 2"/>
    <property type="match status" value="1"/>
</dbReference>
<dbReference type="InterPro" id="IPR013758">
    <property type="entry name" value="Topo_IIA_A/C_ab"/>
</dbReference>
<dbReference type="InterPro" id="IPR001154">
    <property type="entry name" value="TopoII_euk"/>
</dbReference>
<dbReference type="SUPFAM" id="SSF56719">
    <property type="entry name" value="Type II DNA topoisomerase"/>
    <property type="match status" value="1"/>
</dbReference>
<dbReference type="FunFam" id="3.30.1360.40:FF:000003">
    <property type="entry name" value="DNA topoisomerase 2"/>
    <property type="match status" value="1"/>
</dbReference>
<comment type="cofactor">
    <cofactor evidence="2">
        <name>Mg(2+)</name>
        <dbReference type="ChEBI" id="CHEBI:18420"/>
    </cofactor>
</comment>
<evidence type="ECO:0000256" key="6">
    <source>
        <dbReference type="ARBA" id="ARBA00022840"/>
    </source>
</evidence>
<feature type="region of interest" description="Disordered" evidence="12">
    <location>
        <begin position="309"/>
        <end position="353"/>
    </location>
</feature>
<dbReference type="InterPro" id="IPR002205">
    <property type="entry name" value="Topo_IIA_dom_A"/>
</dbReference>
<comment type="similarity">
    <text evidence="3">Belongs to the type II topoisomerase family.</text>
</comment>
<evidence type="ECO:0000256" key="7">
    <source>
        <dbReference type="ARBA" id="ARBA00023029"/>
    </source>
</evidence>
<dbReference type="Gene3D" id="3.90.199.10">
    <property type="entry name" value="Topoisomerase II, domain 5"/>
    <property type="match status" value="1"/>
</dbReference>
<comment type="catalytic activity">
    <reaction evidence="1">
        <text>ATP-dependent breakage, passage and rejoining of double-stranded DNA.</text>
        <dbReference type="EC" id="5.6.2.2"/>
    </reaction>
</comment>
<gene>
    <name evidence="14" type="ORF">ANE_LOCUS7318</name>
</gene>
<keyword evidence="8 10" id="KW-0238">DNA-binding</keyword>
<dbReference type="GO" id="GO:0006265">
    <property type="term" value="P:DNA topological change"/>
    <property type="evidence" value="ECO:0007669"/>
    <property type="project" value="InterPro"/>
</dbReference>
<evidence type="ECO:0000313" key="14">
    <source>
        <dbReference type="EMBL" id="VVA96873.1"/>
    </source>
</evidence>
<evidence type="ECO:0000256" key="5">
    <source>
        <dbReference type="ARBA" id="ARBA00022741"/>
    </source>
</evidence>
<keyword evidence="7" id="KW-0799">Topoisomerase</keyword>
<dbReference type="Gene3D" id="3.30.1360.40">
    <property type="match status" value="1"/>
</dbReference>
<dbReference type="GO" id="GO:0000712">
    <property type="term" value="P:resolution of meiotic recombination intermediates"/>
    <property type="evidence" value="ECO:0007669"/>
    <property type="project" value="TreeGrafter"/>
</dbReference>
<dbReference type="GO" id="GO:0003677">
    <property type="term" value="F:DNA binding"/>
    <property type="evidence" value="ECO:0007669"/>
    <property type="project" value="UniProtKB-UniRule"/>
</dbReference>
<dbReference type="GO" id="GO:0000819">
    <property type="term" value="P:sister chromatid segregation"/>
    <property type="evidence" value="ECO:0007669"/>
    <property type="project" value="TreeGrafter"/>
</dbReference>
<dbReference type="InterPro" id="IPR013757">
    <property type="entry name" value="Topo_IIA_A_a_sf"/>
</dbReference>
<dbReference type="Gene3D" id="1.10.268.10">
    <property type="entry name" value="Topoisomerase, domain 3"/>
    <property type="match status" value="1"/>
</dbReference>